<accession>A0A2T5J250</accession>
<dbReference type="AlphaFoldDB" id="A0A2T5J250"/>
<evidence type="ECO:0000313" key="1">
    <source>
        <dbReference type="EMBL" id="PTQ90511.1"/>
    </source>
</evidence>
<protein>
    <submittedName>
        <fullName evidence="1">Uncharacterized protein</fullName>
    </submittedName>
</protein>
<dbReference type="Proteomes" id="UP000244223">
    <property type="component" value="Unassembled WGS sequence"/>
</dbReference>
<reference evidence="1 2" key="1">
    <citation type="submission" date="2018-04" db="EMBL/GenBank/DDBJ databases">
        <title>Genomic Encyclopedia of Archaeal and Bacterial Type Strains, Phase II (KMG-II): from individual species to whole genera.</title>
        <authorList>
            <person name="Goeker M."/>
        </authorList>
    </citation>
    <scope>NUCLEOTIDE SEQUENCE [LARGE SCALE GENOMIC DNA]</scope>
    <source>
        <strain evidence="1 2">DSM 5822</strain>
    </source>
</reference>
<keyword evidence="2" id="KW-1185">Reference proteome</keyword>
<proteinExistence type="predicted"/>
<organism evidence="1 2">
    <name type="scientific">Agitococcus lubricus</name>
    <dbReference type="NCBI Taxonomy" id="1077255"/>
    <lineage>
        <taxon>Bacteria</taxon>
        <taxon>Pseudomonadati</taxon>
        <taxon>Pseudomonadota</taxon>
        <taxon>Gammaproteobacteria</taxon>
        <taxon>Moraxellales</taxon>
        <taxon>Moraxellaceae</taxon>
        <taxon>Agitococcus</taxon>
    </lineage>
</organism>
<sequence>MPAPRHLYKNPFEHMLRSDTEIDNMTYKEYQA</sequence>
<comment type="caution">
    <text evidence="1">The sequence shown here is derived from an EMBL/GenBank/DDBJ whole genome shotgun (WGS) entry which is preliminary data.</text>
</comment>
<evidence type="ECO:0000313" key="2">
    <source>
        <dbReference type="Proteomes" id="UP000244223"/>
    </source>
</evidence>
<dbReference type="EMBL" id="QAON01000003">
    <property type="protein sequence ID" value="PTQ90511.1"/>
    <property type="molecule type" value="Genomic_DNA"/>
</dbReference>
<gene>
    <name evidence="1" type="ORF">C8N29_103266</name>
</gene>
<name>A0A2T5J250_9GAMM</name>